<comment type="caution">
    <text evidence="1">The sequence shown here is derived from an EMBL/GenBank/DDBJ whole genome shotgun (WGS) entry which is preliminary data.</text>
</comment>
<gene>
    <name evidence="1" type="ORF">N5D11_10825</name>
</gene>
<sequence length="248" mass="27749">MKFTVLESALNQRILLITGWGGGTKLLQPLSHALQHKGHSVELINIFNGLDTQALQQHAEQAKDFDVIIGWSLGGQLATLLVDAVEQQYQQQKILITLASNPCFVAHENWPTAMSPAIFQSFKQSFEEDAIATLKKFGFMVCQGTATTKQDFLQLQSLLQPQSLDLLKQGLNCLEHLNTVEILQNYTGHQLHLLAKQDFLVSYKVLDNLKTLGAIFLDAMLLTGSHGLPVFHVYEVTDKICQYLQKMD</sequence>
<dbReference type="Proteomes" id="UP001161099">
    <property type="component" value="Unassembled WGS sequence"/>
</dbReference>
<dbReference type="Gene3D" id="3.40.50.1820">
    <property type="entry name" value="alpha/beta hydrolase"/>
    <property type="match status" value="1"/>
</dbReference>
<protein>
    <submittedName>
        <fullName evidence="1">Hydrolase</fullName>
    </submittedName>
</protein>
<organism evidence="1 2">
    <name type="scientific">Acinetobacter johnsonii</name>
    <dbReference type="NCBI Taxonomy" id="40214"/>
    <lineage>
        <taxon>Bacteria</taxon>
        <taxon>Pseudomonadati</taxon>
        <taxon>Pseudomonadota</taxon>
        <taxon>Gammaproteobacteria</taxon>
        <taxon>Moraxellales</taxon>
        <taxon>Moraxellaceae</taxon>
        <taxon>Acinetobacter</taxon>
    </lineage>
</organism>
<evidence type="ECO:0000313" key="1">
    <source>
        <dbReference type="EMBL" id="MDH0656609.1"/>
    </source>
</evidence>
<name>A0AA42LEZ1_ACIJO</name>
<dbReference type="InterPro" id="IPR029058">
    <property type="entry name" value="AB_hydrolase_fold"/>
</dbReference>
<accession>A0AA42LEZ1</accession>
<evidence type="ECO:0000313" key="2">
    <source>
        <dbReference type="Proteomes" id="UP001161099"/>
    </source>
</evidence>
<dbReference type="EMBL" id="JAOCDR010000024">
    <property type="protein sequence ID" value="MDH0656609.1"/>
    <property type="molecule type" value="Genomic_DNA"/>
</dbReference>
<reference evidence="1" key="1">
    <citation type="submission" date="2022-09" db="EMBL/GenBank/DDBJ databases">
        <title>Intensive care unit water sources are persistently colonized with multi-drug resistant bacteria and are the site of extensive horizontal gene transfer of antibiotic resistance genes.</title>
        <authorList>
            <person name="Diorio-Toth L."/>
        </authorList>
    </citation>
    <scope>NUCLEOTIDE SEQUENCE</scope>
    <source>
        <strain evidence="1">GD03851</strain>
    </source>
</reference>
<dbReference type="RefSeq" id="WP_201706696.1">
    <property type="nucleotide sequence ID" value="NZ_CP068195.1"/>
</dbReference>
<proteinExistence type="predicted"/>
<dbReference type="AlphaFoldDB" id="A0AA42LEZ1"/>
<keyword evidence="1" id="KW-0378">Hydrolase</keyword>
<dbReference type="GO" id="GO:0016787">
    <property type="term" value="F:hydrolase activity"/>
    <property type="evidence" value="ECO:0007669"/>
    <property type="project" value="UniProtKB-KW"/>
</dbReference>
<dbReference type="SUPFAM" id="SSF53474">
    <property type="entry name" value="alpha/beta-Hydrolases"/>
    <property type="match status" value="1"/>
</dbReference>